<keyword evidence="5 7" id="KW-0408">Iron</keyword>
<keyword evidence="4 7" id="KW-0560">Oxidoreductase</keyword>
<dbReference type="GO" id="GO:0046872">
    <property type="term" value="F:metal ion binding"/>
    <property type="evidence" value="ECO:0007669"/>
    <property type="project" value="UniProtKB-KW"/>
</dbReference>
<dbReference type="SUPFAM" id="SSF51197">
    <property type="entry name" value="Clavaminate synthase-like"/>
    <property type="match status" value="1"/>
</dbReference>
<dbReference type="InterPro" id="IPR005123">
    <property type="entry name" value="Oxoglu/Fe-dep_dioxygenase_dom"/>
</dbReference>
<dbReference type="InterPro" id="IPR027443">
    <property type="entry name" value="IPNS-like_sf"/>
</dbReference>
<dbReference type="InterPro" id="IPR044861">
    <property type="entry name" value="IPNS-like_FE2OG_OXY"/>
</dbReference>
<dbReference type="AlphaFoldDB" id="A0AAN9F364"/>
<evidence type="ECO:0000259" key="8">
    <source>
        <dbReference type="PROSITE" id="PS51471"/>
    </source>
</evidence>
<evidence type="ECO:0000313" key="10">
    <source>
        <dbReference type="Proteomes" id="UP001372338"/>
    </source>
</evidence>
<dbReference type="EMBL" id="JAYWIO010000004">
    <property type="protein sequence ID" value="KAK7267136.1"/>
    <property type="molecule type" value="Genomic_DNA"/>
</dbReference>
<evidence type="ECO:0000256" key="1">
    <source>
        <dbReference type="ARBA" id="ARBA00008056"/>
    </source>
</evidence>
<evidence type="ECO:0000256" key="4">
    <source>
        <dbReference type="ARBA" id="ARBA00023002"/>
    </source>
</evidence>
<evidence type="ECO:0000256" key="5">
    <source>
        <dbReference type="ARBA" id="ARBA00023004"/>
    </source>
</evidence>
<organism evidence="9 10">
    <name type="scientific">Crotalaria pallida</name>
    <name type="common">Smooth rattlebox</name>
    <name type="synonym">Crotalaria striata</name>
    <dbReference type="NCBI Taxonomy" id="3830"/>
    <lineage>
        <taxon>Eukaryota</taxon>
        <taxon>Viridiplantae</taxon>
        <taxon>Streptophyta</taxon>
        <taxon>Embryophyta</taxon>
        <taxon>Tracheophyta</taxon>
        <taxon>Spermatophyta</taxon>
        <taxon>Magnoliopsida</taxon>
        <taxon>eudicotyledons</taxon>
        <taxon>Gunneridae</taxon>
        <taxon>Pentapetalae</taxon>
        <taxon>rosids</taxon>
        <taxon>fabids</taxon>
        <taxon>Fabales</taxon>
        <taxon>Fabaceae</taxon>
        <taxon>Papilionoideae</taxon>
        <taxon>50 kb inversion clade</taxon>
        <taxon>genistoids sensu lato</taxon>
        <taxon>core genistoids</taxon>
        <taxon>Crotalarieae</taxon>
        <taxon>Crotalaria</taxon>
    </lineage>
</organism>
<evidence type="ECO:0000313" key="9">
    <source>
        <dbReference type="EMBL" id="KAK7267136.1"/>
    </source>
</evidence>
<keyword evidence="10" id="KW-1185">Reference proteome</keyword>
<protein>
    <recommendedName>
        <fullName evidence="8">Fe2OG dioxygenase domain-containing protein</fullName>
    </recommendedName>
</protein>
<evidence type="ECO:0000256" key="6">
    <source>
        <dbReference type="ARBA" id="ARBA00057022"/>
    </source>
</evidence>
<evidence type="ECO:0000256" key="2">
    <source>
        <dbReference type="ARBA" id="ARBA00022723"/>
    </source>
</evidence>
<keyword evidence="2 7" id="KW-0479">Metal-binding</keyword>
<evidence type="ECO:0000256" key="7">
    <source>
        <dbReference type="RuleBase" id="RU003682"/>
    </source>
</evidence>
<sequence length="314" mass="36483">MRSQTLSRLPVVDLTNENLKPGTDLWLSTCDVVRTALEEHGCFVARCDKFSPELCRSIVSEMEQLFGLPLETKKQETNDKLFHGYYGQIPSLPLYESIGIDDPVTFNGCQKFTHIMWPHGNDRFRESINEYAKLLAEIDHVVKRMVFESYGVDQKRCDSFIESGNYLLRCLRYRPHQMDETELGMQPHTDLTMQSILHQVNNIPGLEVKLNDGEWIVVDPSPSLFVVLAGDGLKVWSNGRIQACQHRVIMNAKETRYSMGLFSFNSKTVQIPEELVDEQHPLRYKPFEHFEYLRFFDKEKIREHDLRVKSYCGL</sequence>
<comment type="similarity">
    <text evidence="1 7">Belongs to the iron/ascorbate-dependent oxidoreductase family.</text>
</comment>
<dbReference type="Pfam" id="PF14226">
    <property type="entry name" value="DIOX_N"/>
    <property type="match status" value="1"/>
</dbReference>
<name>A0AAN9F364_CROPI</name>
<reference evidence="9 10" key="1">
    <citation type="submission" date="2024-01" db="EMBL/GenBank/DDBJ databases">
        <title>The genomes of 5 underutilized Papilionoideae crops provide insights into root nodulation and disease resistanc.</title>
        <authorList>
            <person name="Yuan L."/>
        </authorList>
    </citation>
    <scope>NUCLEOTIDE SEQUENCE [LARGE SCALE GENOMIC DNA]</scope>
    <source>
        <strain evidence="9">ZHUSHIDOU_FW_LH</strain>
        <tissue evidence="9">Leaf</tissue>
    </source>
</reference>
<dbReference type="InterPro" id="IPR026992">
    <property type="entry name" value="DIOX_N"/>
</dbReference>
<accession>A0AAN9F364</accession>
<dbReference type="Proteomes" id="UP001372338">
    <property type="component" value="Unassembled WGS sequence"/>
</dbReference>
<dbReference type="InterPro" id="IPR050231">
    <property type="entry name" value="Iron_ascorbate_oxido_reductase"/>
</dbReference>
<dbReference type="PANTHER" id="PTHR47990">
    <property type="entry name" value="2-OXOGLUTARATE (2OG) AND FE(II)-DEPENDENT OXYGENASE SUPERFAMILY PROTEIN-RELATED"/>
    <property type="match status" value="1"/>
</dbReference>
<dbReference type="Gene3D" id="2.60.120.330">
    <property type="entry name" value="B-lactam Antibiotic, Isopenicillin N Synthase, Chain"/>
    <property type="match status" value="1"/>
</dbReference>
<proteinExistence type="inferred from homology"/>
<dbReference type="PROSITE" id="PS51471">
    <property type="entry name" value="FE2OG_OXY"/>
    <property type="match status" value="1"/>
</dbReference>
<dbReference type="Pfam" id="PF03171">
    <property type="entry name" value="2OG-FeII_Oxy"/>
    <property type="match status" value="1"/>
</dbReference>
<dbReference type="FunFam" id="2.60.120.330:FF:000022">
    <property type="entry name" value="Probable 2-oxoglutarate-dependent dioxygenase AOP1.2"/>
    <property type="match status" value="1"/>
</dbReference>
<keyword evidence="3" id="KW-0223">Dioxygenase</keyword>
<comment type="function">
    <text evidence="6">Probable 2-oxoglutarate-dependent dioxygenase that may be involved in glucosinolates biosynthesis. May play a role in the production of aliphatic glucosinolates.</text>
</comment>
<comment type="caution">
    <text evidence="9">The sequence shown here is derived from an EMBL/GenBank/DDBJ whole genome shotgun (WGS) entry which is preliminary data.</text>
</comment>
<dbReference type="GO" id="GO:0051213">
    <property type="term" value="F:dioxygenase activity"/>
    <property type="evidence" value="ECO:0007669"/>
    <property type="project" value="UniProtKB-KW"/>
</dbReference>
<feature type="domain" description="Fe2OG dioxygenase" evidence="8">
    <location>
        <begin position="163"/>
        <end position="266"/>
    </location>
</feature>
<evidence type="ECO:0000256" key="3">
    <source>
        <dbReference type="ARBA" id="ARBA00022964"/>
    </source>
</evidence>
<gene>
    <name evidence="9" type="ORF">RIF29_19800</name>
</gene>